<accession>A0A7U2IDA8</accession>
<keyword evidence="3" id="KW-1185">Reference proteome</keyword>
<dbReference type="KEGG" id="pno:SNOG_16203"/>
<protein>
    <submittedName>
        <fullName evidence="2">Uncharacterized protein</fullName>
    </submittedName>
</protein>
<dbReference type="Proteomes" id="UP000663193">
    <property type="component" value="Chromosome 23"/>
</dbReference>
<evidence type="ECO:0000256" key="1">
    <source>
        <dbReference type="SAM" id="MobiDB-lite"/>
    </source>
</evidence>
<dbReference type="AlphaFoldDB" id="A0A7U2IDA8"/>
<dbReference type="EMBL" id="CP069045">
    <property type="protein sequence ID" value="QRD07747.1"/>
    <property type="molecule type" value="Genomic_DNA"/>
</dbReference>
<reference evidence="3" key="1">
    <citation type="journal article" date="2021" name="BMC Genomics">
        <title>Chromosome-level genome assembly and manually-curated proteome of model necrotroph Parastagonospora nodorum Sn15 reveals a genome-wide trove of candidate effector homologs, and redundancy of virulence-related functions within an accessory chromosome.</title>
        <authorList>
            <person name="Bertazzoni S."/>
            <person name="Jones D.A.B."/>
            <person name="Phan H.T."/>
            <person name="Tan K.-C."/>
            <person name="Hane J.K."/>
        </authorList>
    </citation>
    <scope>NUCLEOTIDE SEQUENCE [LARGE SCALE GENOMIC DNA]</scope>
    <source>
        <strain evidence="3">SN15 / ATCC MYA-4574 / FGSC 10173)</strain>
    </source>
</reference>
<evidence type="ECO:0000313" key="2">
    <source>
        <dbReference type="EMBL" id="QRD07747.1"/>
    </source>
</evidence>
<dbReference type="RefSeq" id="XP_001806327.1">
    <property type="nucleotide sequence ID" value="XM_001806275.1"/>
</dbReference>
<sequence>MPLTRKNLTAWLESNGFVQRQSSTKRRKAGFALTWSNPDAEPEDEDWDILFVDGVVGRTQKITKTADTNIKNVYPADQTATAKMCVACTAQALAAKERVTASQSLKVDQTLSDDGSYLLYRERTTTAPGVPFREFPRVKTNGDVSDQPVFRPDKVMRPRSVPEAA</sequence>
<name>A0A7U2IDA8_PHANO</name>
<dbReference type="VEuPathDB" id="FungiDB:JI435_162030"/>
<evidence type="ECO:0000313" key="3">
    <source>
        <dbReference type="Proteomes" id="UP000663193"/>
    </source>
</evidence>
<feature type="region of interest" description="Disordered" evidence="1">
    <location>
        <begin position="130"/>
        <end position="165"/>
    </location>
</feature>
<organism evidence="2 3">
    <name type="scientific">Phaeosphaeria nodorum (strain SN15 / ATCC MYA-4574 / FGSC 10173)</name>
    <name type="common">Glume blotch fungus</name>
    <name type="synonym">Parastagonospora nodorum</name>
    <dbReference type="NCBI Taxonomy" id="321614"/>
    <lineage>
        <taxon>Eukaryota</taxon>
        <taxon>Fungi</taxon>
        <taxon>Dikarya</taxon>
        <taxon>Ascomycota</taxon>
        <taxon>Pezizomycotina</taxon>
        <taxon>Dothideomycetes</taxon>
        <taxon>Pleosporomycetidae</taxon>
        <taxon>Pleosporales</taxon>
        <taxon>Pleosporineae</taxon>
        <taxon>Phaeosphaeriaceae</taxon>
        <taxon>Parastagonospora</taxon>
    </lineage>
</organism>
<proteinExistence type="predicted"/>
<gene>
    <name evidence="2" type="ORF">JI435_162030</name>
</gene>